<gene>
    <name evidence="8" type="ORF">EZS28_044301</name>
</gene>
<evidence type="ECO:0000256" key="1">
    <source>
        <dbReference type="ARBA" id="ARBA00004141"/>
    </source>
</evidence>
<evidence type="ECO:0000256" key="6">
    <source>
        <dbReference type="ARBA" id="ARBA00022842"/>
    </source>
</evidence>
<dbReference type="GO" id="GO:0140358">
    <property type="term" value="F:P-type transmembrane transporter activity"/>
    <property type="evidence" value="ECO:0007669"/>
    <property type="project" value="InterPro"/>
</dbReference>
<protein>
    <submittedName>
        <fullName evidence="8">Uncharacterized protein</fullName>
    </submittedName>
</protein>
<dbReference type="Gene3D" id="3.40.50.1000">
    <property type="entry name" value="HAD superfamily/HAD-like"/>
    <property type="match status" value="1"/>
</dbReference>
<evidence type="ECO:0000313" key="9">
    <source>
        <dbReference type="Proteomes" id="UP000324800"/>
    </source>
</evidence>
<comment type="subcellular location">
    <subcellularLocation>
        <location evidence="1">Membrane</location>
        <topology evidence="1">Multi-pass membrane protein</topology>
    </subcellularLocation>
</comment>
<evidence type="ECO:0000256" key="4">
    <source>
        <dbReference type="ARBA" id="ARBA00022741"/>
    </source>
</evidence>
<dbReference type="OrthoDB" id="48943at2759"/>
<dbReference type="PANTHER" id="PTHR45630">
    <property type="entry name" value="CATION-TRANSPORTING ATPASE-RELATED"/>
    <property type="match status" value="1"/>
</dbReference>
<name>A0A5J4TQI9_9EUKA</name>
<keyword evidence="5" id="KW-0067">ATP-binding</keyword>
<dbReference type="PANTHER" id="PTHR45630:SF8">
    <property type="entry name" value="CATION-TRANSPORTING ATPASE"/>
    <property type="match status" value="1"/>
</dbReference>
<dbReference type="AlphaFoldDB" id="A0A5J4TQI9"/>
<organism evidence="8 9">
    <name type="scientific">Streblomastix strix</name>
    <dbReference type="NCBI Taxonomy" id="222440"/>
    <lineage>
        <taxon>Eukaryota</taxon>
        <taxon>Metamonada</taxon>
        <taxon>Preaxostyla</taxon>
        <taxon>Oxymonadida</taxon>
        <taxon>Streblomastigidae</taxon>
        <taxon>Streblomastix</taxon>
    </lineage>
</organism>
<keyword evidence="2" id="KW-0597">Phosphoprotein</keyword>
<dbReference type="InterPro" id="IPR006544">
    <property type="entry name" value="P-type_TPase_V"/>
</dbReference>
<dbReference type="Proteomes" id="UP000324800">
    <property type="component" value="Unassembled WGS sequence"/>
</dbReference>
<sequence length="111" mass="12234">GQLIGICGDGANDCGALKTAHVVISLSEVESSTATTFTSKEATVEAVEAVLLKRRAALASSFHSFRKITVISMIRFISDQLLIFYDSKSLLYISWWDVDFDNEEDDEVIIV</sequence>
<evidence type="ECO:0000313" key="8">
    <source>
        <dbReference type="EMBL" id="KAA6360172.1"/>
    </source>
</evidence>
<evidence type="ECO:0000256" key="5">
    <source>
        <dbReference type="ARBA" id="ARBA00022840"/>
    </source>
</evidence>
<keyword evidence="3" id="KW-0479">Metal-binding</keyword>
<accession>A0A5J4TQI9</accession>
<reference evidence="8 9" key="1">
    <citation type="submission" date="2019-03" db="EMBL/GenBank/DDBJ databases">
        <title>Single cell metagenomics reveals metabolic interactions within the superorganism composed of flagellate Streblomastix strix and complex community of Bacteroidetes bacteria on its surface.</title>
        <authorList>
            <person name="Treitli S.C."/>
            <person name="Kolisko M."/>
            <person name="Husnik F."/>
            <person name="Keeling P."/>
            <person name="Hampl V."/>
        </authorList>
    </citation>
    <scope>NUCLEOTIDE SEQUENCE [LARGE SCALE GENOMIC DNA]</scope>
    <source>
        <strain evidence="8">ST1C</strain>
    </source>
</reference>
<dbReference type="GO" id="GO:0019829">
    <property type="term" value="F:ATPase-coupled monoatomic cation transmembrane transporter activity"/>
    <property type="evidence" value="ECO:0007669"/>
    <property type="project" value="TreeGrafter"/>
</dbReference>
<dbReference type="GO" id="GO:0046872">
    <property type="term" value="F:metal ion binding"/>
    <property type="evidence" value="ECO:0007669"/>
    <property type="project" value="UniProtKB-KW"/>
</dbReference>
<keyword evidence="7" id="KW-1278">Translocase</keyword>
<dbReference type="GO" id="GO:0005524">
    <property type="term" value="F:ATP binding"/>
    <property type="evidence" value="ECO:0007669"/>
    <property type="project" value="UniProtKB-KW"/>
</dbReference>
<evidence type="ECO:0000256" key="7">
    <source>
        <dbReference type="ARBA" id="ARBA00022967"/>
    </source>
</evidence>
<keyword evidence="6" id="KW-0460">Magnesium</keyword>
<evidence type="ECO:0000256" key="3">
    <source>
        <dbReference type="ARBA" id="ARBA00022723"/>
    </source>
</evidence>
<dbReference type="GO" id="GO:0016020">
    <property type="term" value="C:membrane"/>
    <property type="evidence" value="ECO:0007669"/>
    <property type="project" value="UniProtKB-SubCell"/>
</dbReference>
<comment type="caution">
    <text evidence="8">The sequence shown here is derived from an EMBL/GenBank/DDBJ whole genome shotgun (WGS) entry which is preliminary data.</text>
</comment>
<dbReference type="InterPro" id="IPR023214">
    <property type="entry name" value="HAD_sf"/>
</dbReference>
<evidence type="ECO:0000256" key="2">
    <source>
        <dbReference type="ARBA" id="ARBA00022553"/>
    </source>
</evidence>
<keyword evidence="4" id="KW-0547">Nucleotide-binding</keyword>
<feature type="non-terminal residue" evidence="8">
    <location>
        <position position="1"/>
    </location>
</feature>
<dbReference type="EMBL" id="SNRW01027305">
    <property type="protein sequence ID" value="KAA6360172.1"/>
    <property type="molecule type" value="Genomic_DNA"/>
</dbReference>
<proteinExistence type="predicted"/>